<feature type="compositionally biased region" description="Acidic residues" evidence="5">
    <location>
        <begin position="1"/>
        <end position="15"/>
    </location>
</feature>
<dbReference type="GO" id="GO:0042073">
    <property type="term" value="P:intraciliary transport"/>
    <property type="evidence" value="ECO:0007669"/>
    <property type="project" value="TreeGrafter"/>
</dbReference>
<keyword evidence="7" id="KW-1185">Reference proteome</keyword>
<keyword evidence="3" id="KW-0969">Cilium</keyword>
<dbReference type="EMBL" id="UZAJ01040170">
    <property type="protein sequence ID" value="VDP13589.1"/>
    <property type="molecule type" value="Genomic_DNA"/>
</dbReference>
<dbReference type="GO" id="GO:0005794">
    <property type="term" value="C:Golgi apparatus"/>
    <property type="evidence" value="ECO:0007669"/>
    <property type="project" value="TreeGrafter"/>
</dbReference>
<accession>A0A183I0W5</accession>
<dbReference type="GO" id="GO:0030992">
    <property type="term" value="C:intraciliary transport particle B"/>
    <property type="evidence" value="ECO:0007669"/>
    <property type="project" value="TreeGrafter"/>
</dbReference>
<comment type="subcellular location">
    <subcellularLocation>
        <location evidence="1">Cell projection</location>
        <location evidence="1">Cilium</location>
    </subcellularLocation>
</comment>
<dbReference type="Proteomes" id="UP000267606">
    <property type="component" value="Unassembled WGS sequence"/>
</dbReference>
<evidence type="ECO:0000256" key="5">
    <source>
        <dbReference type="SAM" id="MobiDB-lite"/>
    </source>
</evidence>
<dbReference type="STRING" id="387005.A0A183I0W5"/>
<dbReference type="Pfam" id="PF10498">
    <property type="entry name" value="IFT57"/>
    <property type="match status" value="1"/>
</dbReference>
<dbReference type="PANTHER" id="PTHR16011:SF0">
    <property type="entry name" value="INTRAFLAGELLAR TRANSPORT PROTEIN 57 HOMOLOG"/>
    <property type="match status" value="1"/>
</dbReference>
<sequence>MEEREDGDEKEDGEEGKDRSPAQQYDLYVLSDELSDKLKLLNYEEDYASLAASYRTISREYFVKSTNIGEQFFIFTTLSAWLIQKAINPSFAFPEEFDDPNATISSILEALRSKNVSITFAPNKLKTGAGEQCLYVLDKLADLALAAEQFSWIKADPVLENDEEADVEVDQAEITVEEFDENEQIDIADDDDNEIVMDLKTMPLRINDGKNQQSLDGILHSDADVDSWKLEVERVAPHLKVTFEQDSKSWRMHLERMRSLQKAMAELLSTTEPRLKSIINELDKTMERIVNREKHFNNQLEPVLTKFCLAKERITEAKEKYKEISGGISERTQKLQHVSDEVEQIKQQIDERSLRNSDGAPMLRLKQALQKMESEILIMNVQISVIEQSLLQSQFNSRAAYNAYFQDLHT</sequence>
<reference evidence="6 7" key="2">
    <citation type="submission" date="2018-11" db="EMBL/GenBank/DDBJ databases">
        <authorList>
            <consortium name="Pathogen Informatics"/>
        </authorList>
    </citation>
    <scope>NUCLEOTIDE SEQUENCE [LARGE SCALE GENOMIC DNA]</scope>
</reference>
<evidence type="ECO:0000256" key="4">
    <source>
        <dbReference type="ARBA" id="ARBA00023273"/>
    </source>
</evidence>
<dbReference type="WBParaSite" id="OFLC_0001337801-mRNA-1">
    <property type="protein sequence ID" value="OFLC_0001337801-mRNA-1"/>
    <property type="gene ID" value="OFLC_0001337801"/>
</dbReference>
<comment type="similarity">
    <text evidence="2">Belongs to the IFT57 family.</text>
</comment>
<evidence type="ECO:0000313" key="6">
    <source>
        <dbReference type="EMBL" id="VDP13589.1"/>
    </source>
</evidence>
<organism evidence="8">
    <name type="scientific">Onchocerca flexuosa</name>
    <dbReference type="NCBI Taxonomy" id="387005"/>
    <lineage>
        <taxon>Eukaryota</taxon>
        <taxon>Metazoa</taxon>
        <taxon>Ecdysozoa</taxon>
        <taxon>Nematoda</taxon>
        <taxon>Chromadorea</taxon>
        <taxon>Rhabditida</taxon>
        <taxon>Spirurina</taxon>
        <taxon>Spiruromorpha</taxon>
        <taxon>Filarioidea</taxon>
        <taxon>Onchocercidae</taxon>
        <taxon>Onchocerca</taxon>
    </lineage>
</organism>
<evidence type="ECO:0000256" key="1">
    <source>
        <dbReference type="ARBA" id="ARBA00004138"/>
    </source>
</evidence>
<reference evidence="8" key="1">
    <citation type="submission" date="2016-06" db="UniProtKB">
        <authorList>
            <consortium name="WormBaseParasite"/>
        </authorList>
    </citation>
    <scope>IDENTIFICATION</scope>
</reference>
<dbReference type="PANTHER" id="PTHR16011">
    <property type="entry name" value="IFT57/HIPPI"/>
    <property type="match status" value="1"/>
</dbReference>
<dbReference type="GO" id="GO:0005815">
    <property type="term" value="C:microtubule organizing center"/>
    <property type="evidence" value="ECO:0007669"/>
    <property type="project" value="TreeGrafter"/>
</dbReference>
<dbReference type="AlphaFoldDB" id="A0A183I0W5"/>
<evidence type="ECO:0000256" key="2">
    <source>
        <dbReference type="ARBA" id="ARBA00009415"/>
    </source>
</evidence>
<dbReference type="GO" id="GO:1905515">
    <property type="term" value="P:non-motile cilium assembly"/>
    <property type="evidence" value="ECO:0007669"/>
    <property type="project" value="TreeGrafter"/>
</dbReference>
<feature type="region of interest" description="Disordered" evidence="5">
    <location>
        <begin position="1"/>
        <end position="24"/>
    </location>
</feature>
<evidence type="ECO:0000313" key="8">
    <source>
        <dbReference type="WBParaSite" id="OFLC_0001337801-mRNA-1"/>
    </source>
</evidence>
<name>A0A183I0W5_9BILA</name>
<protein>
    <submittedName>
        <fullName evidence="8">Intraflagellar transport protein 57 homolog</fullName>
    </submittedName>
</protein>
<keyword evidence="4" id="KW-0966">Cell projection</keyword>
<dbReference type="InterPro" id="IPR019530">
    <property type="entry name" value="Intra-flagellar_transport_57"/>
</dbReference>
<dbReference type="GO" id="GO:0005929">
    <property type="term" value="C:cilium"/>
    <property type="evidence" value="ECO:0007669"/>
    <property type="project" value="UniProtKB-SubCell"/>
</dbReference>
<evidence type="ECO:0000256" key="3">
    <source>
        <dbReference type="ARBA" id="ARBA00023069"/>
    </source>
</evidence>
<gene>
    <name evidence="6" type="ORF">OFLC_LOCUS13377</name>
</gene>
<evidence type="ECO:0000313" key="7">
    <source>
        <dbReference type="Proteomes" id="UP000267606"/>
    </source>
</evidence>
<proteinExistence type="inferred from homology"/>